<evidence type="ECO:0000256" key="3">
    <source>
        <dbReference type="PIRSR" id="PIRSR000390-1"/>
    </source>
</evidence>
<dbReference type="InterPro" id="IPR000653">
    <property type="entry name" value="DegT/StrS_aminotransferase"/>
</dbReference>
<gene>
    <name evidence="6" type="ORF">C5O00_01630</name>
</gene>
<dbReference type="Proteomes" id="UP000238442">
    <property type="component" value="Chromosome"/>
</dbReference>
<evidence type="ECO:0000256" key="1">
    <source>
        <dbReference type="ARBA" id="ARBA00022898"/>
    </source>
</evidence>
<dbReference type="RefSeq" id="WP_105214336.1">
    <property type="nucleotide sequence ID" value="NZ_CP027062.1"/>
</dbReference>
<dbReference type="AlphaFoldDB" id="A0A2S0HTQ5"/>
<evidence type="ECO:0000256" key="5">
    <source>
        <dbReference type="RuleBase" id="RU004508"/>
    </source>
</evidence>
<dbReference type="KEGG" id="aue:C5O00_01630"/>
<accession>A0A2S0HTQ5</accession>
<keyword evidence="6" id="KW-0032">Aminotransferase</keyword>
<dbReference type="PANTHER" id="PTHR30244:SF36">
    <property type="entry name" value="3-OXO-GLUCOSE-6-PHOSPHATE:GLUTAMATE AMINOTRANSFERASE"/>
    <property type="match status" value="1"/>
</dbReference>
<sequence>MIPFLDLHQVNLRFEGEFKANYEEFLKSGRYILGEHLQLFEKEFADYCGTLECIGVGNGLDALRLILEAYKEMGRLGAGDEVLVSSNTFIATILAIKQAGLKPLLVETDPNTYNFKIDDLAQVATQKTKAIMPVHLYGQLSPMEDINSFADKNGLLVIEDAAQAHGAKDVHGKFAGNLGDAAAFSFYPSKNLGALGDGGAVTTNDTKLAEIVRKLRNYGASSKYINELPGFNSRLDELQAVFLRTKLPYLDADNKRRMQIAARYLSEINNEKISLPMYSGATDHVFHLFVIRVKDRLEFMEYLKDHGVGSLIHYPIPPHKQPALKELNQLSFPLCEQIHEEVVSIPMSPVMMDNEVSQVISILNDY</sequence>
<feature type="active site" description="Proton acceptor" evidence="3">
    <location>
        <position position="190"/>
    </location>
</feature>
<evidence type="ECO:0000256" key="2">
    <source>
        <dbReference type="ARBA" id="ARBA00037999"/>
    </source>
</evidence>
<protein>
    <submittedName>
        <fullName evidence="6">Aminotransferase</fullName>
    </submittedName>
</protein>
<keyword evidence="6" id="KW-0808">Transferase</keyword>
<name>A0A2S0HTQ5_9FLAO</name>
<dbReference type="InterPro" id="IPR015424">
    <property type="entry name" value="PyrdxlP-dep_Trfase"/>
</dbReference>
<dbReference type="InterPro" id="IPR015421">
    <property type="entry name" value="PyrdxlP-dep_Trfase_major"/>
</dbReference>
<reference evidence="6 7" key="1">
    <citation type="submission" date="2018-02" db="EMBL/GenBank/DDBJ databases">
        <title>Genomic analysis of the strain RR4-38 isolated from a seawater recirculating aquaculture system.</title>
        <authorList>
            <person name="Kim Y.-S."/>
            <person name="Jang Y.H."/>
            <person name="Kim K.-H."/>
        </authorList>
    </citation>
    <scope>NUCLEOTIDE SEQUENCE [LARGE SCALE GENOMIC DNA]</scope>
    <source>
        <strain evidence="6 7">RR4-38</strain>
    </source>
</reference>
<dbReference type="GO" id="GO:0008483">
    <property type="term" value="F:transaminase activity"/>
    <property type="evidence" value="ECO:0007669"/>
    <property type="project" value="UniProtKB-KW"/>
</dbReference>
<dbReference type="GO" id="GO:0000271">
    <property type="term" value="P:polysaccharide biosynthetic process"/>
    <property type="evidence" value="ECO:0007669"/>
    <property type="project" value="TreeGrafter"/>
</dbReference>
<organism evidence="6 7">
    <name type="scientific">Pukyongia salina</name>
    <dbReference type="NCBI Taxonomy" id="2094025"/>
    <lineage>
        <taxon>Bacteria</taxon>
        <taxon>Pseudomonadati</taxon>
        <taxon>Bacteroidota</taxon>
        <taxon>Flavobacteriia</taxon>
        <taxon>Flavobacteriales</taxon>
        <taxon>Flavobacteriaceae</taxon>
        <taxon>Pukyongia</taxon>
    </lineage>
</organism>
<evidence type="ECO:0000256" key="4">
    <source>
        <dbReference type="PIRSR" id="PIRSR000390-2"/>
    </source>
</evidence>
<dbReference type="SUPFAM" id="SSF53383">
    <property type="entry name" value="PLP-dependent transferases"/>
    <property type="match status" value="1"/>
</dbReference>
<dbReference type="InterPro" id="IPR015422">
    <property type="entry name" value="PyrdxlP-dep_Trfase_small"/>
</dbReference>
<dbReference type="Gene3D" id="3.40.640.10">
    <property type="entry name" value="Type I PLP-dependent aspartate aminotransferase-like (Major domain)"/>
    <property type="match status" value="1"/>
</dbReference>
<evidence type="ECO:0000313" key="7">
    <source>
        <dbReference type="Proteomes" id="UP000238442"/>
    </source>
</evidence>
<comment type="similarity">
    <text evidence="2 5">Belongs to the DegT/DnrJ/EryC1 family.</text>
</comment>
<feature type="modified residue" description="N6-(pyridoxal phosphate)lysine" evidence="4">
    <location>
        <position position="190"/>
    </location>
</feature>
<dbReference type="CDD" id="cd00616">
    <property type="entry name" value="AHBA_syn"/>
    <property type="match status" value="1"/>
</dbReference>
<dbReference type="PIRSF" id="PIRSF000390">
    <property type="entry name" value="PLP_StrS"/>
    <property type="match status" value="1"/>
</dbReference>
<dbReference type="GO" id="GO:0030170">
    <property type="term" value="F:pyridoxal phosphate binding"/>
    <property type="evidence" value="ECO:0007669"/>
    <property type="project" value="TreeGrafter"/>
</dbReference>
<dbReference type="PANTHER" id="PTHR30244">
    <property type="entry name" value="TRANSAMINASE"/>
    <property type="match status" value="1"/>
</dbReference>
<dbReference type="OrthoDB" id="9804264at2"/>
<keyword evidence="7" id="KW-1185">Reference proteome</keyword>
<keyword evidence="1 4" id="KW-0663">Pyridoxal phosphate</keyword>
<dbReference type="Gene3D" id="3.90.1150.10">
    <property type="entry name" value="Aspartate Aminotransferase, domain 1"/>
    <property type="match status" value="1"/>
</dbReference>
<dbReference type="EMBL" id="CP027062">
    <property type="protein sequence ID" value="AVI49934.1"/>
    <property type="molecule type" value="Genomic_DNA"/>
</dbReference>
<proteinExistence type="inferred from homology"/>
<evidence type="ECO:0000313" key="6">
    <source>
        <dbReference type="EMBL" id="AVI49934.1"/>
    </source>
</evidence>
<dbReference type="Pfam" id="PF01041">
    <property type="entry name" value="DegT_DnrJ_EryC1"/>
    <property type="match status" value="1"/>
</dbReference>